<dbReference type="Gene3D" id="2.120.10.30">
    <property type="entry name" value="TolB, C-terminal domain"/>
    <property type="match status" value="1"/>
</dbReference>
<reference evidence="2 3" key="1">
    <citation type="submission" date="2020-05" db="EMBL/GenBank/DDBJ databases">
        <title>Draft genome sequence of Desulfovibrio psychrotolerans JS1T.</title>
        <authorList>
            <person name="Ueno A."/>
            <person name="Tamazawa S."/>
            <person name="Tamamura S."/>
            <person name="Murakami T."/>
            <person name="Kiyama T."/>
            <person name="Inomata H."/>
            <person name="Amano Y."/>
            <person name="Miyakawa K."/>
            <person name="Tamaki H."/>
            <person name="Naganuma T."/>
            <person name="Kaneko K."/>
        </authorList>
    </citation>
    <scope>NUCLEOTIDE SEQUENCE [LARGE SCALE GENOMIC DNA]</scope>
    <source>
        <strain evidence="2 3">JS1</strain>
    </source>
</reference>
<evidence type="ECO:0000313" key="2">
    <source>
        <dbReference type="EMBL" id="GFM36613.1"/>
    </source>
</evidence>
<evidence type="ECO:0000313" key="3">
    <source>
        <dbReference type="Proteomes" id="UP000503820"/>
    </source>
</evidence>
<proteinExistence type="predicted"/>
<organism evidence="2 3">
    <name type="scientific">Desulfovibrio psychrotolerans</name>
    <dbReference type="NCBI Taxonomy" id="415242"/>
    <lineage>
        <taxon>Bacteria</taxon>
        <taxon>Pseudomonadati</taxon>
        <taxon>Thermodesulfobacteriota</taxon>
        <taxon>Desulfovibrionia</taxon>
        <taxon>Desulfovibrionales</taxon>
        <taxon>Desulfovibrionaceae</taxon>
        <taxon>Desulfovibrio</taxon>
    </lineage>
</organism>
<feature type="region of interest" description="Disordered" evidence="1">
    <location>
        <begin position="1"/>
        <end position="21"/>
    </location>
</feature>
<accession>A0A7J0BSB9</accession>
<gene>
    <name evidence="2" type="ORF">DSM19430T_12970</name>
</gene>
<dbReference type="SUPFAM" id="SSF101898">
    <property type="entry name" value="NHL repeat"/>
    <property type="match status" value="1"/>
</dbReference>
<protein>
    <submittedName>
        <fullName evidence="2">Uncharacterized protein</fullName>
    </submittedName>
</protein>
<sequence length="134" mass="13964">MDKAQQLKTLPPVSVASKGDEADGPHAPAMCLALDAHGVLYLADEGTGTVRCITRDGESAVLVRGLRGPSAVAVDHRRWLMVGTRYGEIWRITPNGEATLIGSGLPAVLSLAIDRDGAALVATPEGTVVRIPAD</sequence>
<dbReference type="Proteomes" id="UP000503820">
    <property type="component" value="Unassembled WGS sequence"/>
</dbReference>
<keyword evidence="3" id="KW-1185">Reference proteome</keyword>
<dbReference type="EMBL" id="BLVP01000007">
    <property type="protein sequence ID" value="GFM36613.1"/>
    <property type="molecule type" value="Genomic_DNA"/>
</dbReference>
<evidence type="ECO:0000256" key="1">
    <source>
        <dbReference type="SAM" id="MobiDB-lite"/>
    </source>
</evidence>
<dbReference type="AlphaFoldDB" id="A0A7J0BSB9"/>
<dbReference type="InterPro" id="IPR011042">
    <property type="entry name" value="6-blade_b-propeller_TolB-like"/>
</dbReference>
<comment type="caution">
    <text evidence="2">The sequence shown here is derived from an EMBL/GenBank/DDBJ whole genome shotgun (WGS) entry which is preliminary data.</text>
</comment>
<name>A0A7J0BSB9_9BACT</name>